<dbReference type="EMBL" id="JACYXT010000015">
    <property type="protein sequence ID" value="MBD9727367.1"/>
    <property type="molecule type" value="Genomic_DNA"/>
</dbReference>
<evidence type="ECO:0000313" key="3">
    <source>
        <dbReference type="Proteomes" id="UP000661025"/>
    </source>
</evidence>
<evidence type="ECO:0000313" key="2">
    <source>
        <dbReference type="EMBL" id="MBD9727367.1"/>
    </source>
</evidence>
<dbReference type="RefSeq" id="WP_192363853.1">
    <property type="nucleotide sequence ID" value="NZ_CP119182.1"/>
</dbReference>
<feature type="compositionally biased region" description="Basic and acidic residues" evidence="1">
    <location>
        <begin position="218"/>
        <end position="229"/>
    </location>
</feature>
<dbReference type="AlphaFoldDB" id="A0A927L8K5"/>
<dbReference type="Proteomes" id="UP000661025">
    <property type="component" value="Unassembled WGS sequence"/>
</dbReference>
<dbReference type="GeneID" id="79935650"/>
<accession>A0A927L8K5</accession>
<feature type="compositionally biased region" description="Polar residues" evidence="1">
    <location>
        <begin position="468"/>
        <end position="481"/>
    </location>
</feature>
<reference evidence="2" key="1">
    <citation type="submission" date="2020-09" db="EMBL/GenBank/DDBJ databases">
        <title>Streptomyces canutascabiei sp. nov., which causes potato common scab and is distributed across the world.</title>
        <authorList>
            <person name="Nguyen H.P."/>
            <person name="Weisberg A.J."/>
            <person name="Chang J.H."/>
            <person name="Clarke C.R."/>
        </authorList>
    </citation>
    <scope>NUCLEOTIDE SEQUENCE</scope>
    <source>
        <strain evidence="2">ID-01-6.2a</strain>
    </source>
</reference>
<name>A0A927L8K5_9ACTN</name>
<feature type="compositionally biased region" description="Basic and acidic residues" evidence="1">
    <location>
        <begin position="446"/>
        <end position="466"/>
    </location>
</feature>
<evidence type="ECO:0000256" key="1">
    <source>
        <dbReference type="SAM" id="MobiDB-lite"/>
    </source>
</evidence>
<gene>
    <name evidence="2" type="ORF">IHE70_30050</name>
</gene>
<comment type="caution">
    <text evidence="2">The sequence shown here is derived from an EMBL/GenBank/DDBJ whole genome shotgun (WGS) entry which is preliminary data.</text>
</comment>
<sequence>MADLFRYIEHAFAVPASTDSIDATNNSQFQKQLNDIVTGGGRSAVGAPDTEAAAVPPPEVSEQVRALSREFLTTAFTSPTADPATLGGPLEGLDAGIGKLATVTPATVKNLIKDTFGSFPDQLVTQQGFRNDRELLQNAVVAVKLVTGFDRIDAARVVRQLRAAAFVVHMATNPTALDSTKVRRLLDRPLRIPPRLLSAVTPPPPAGLTSRTTTDYRAGQKERDHLDQLRQERDRLQTAYDRLLAARPDELRLTAPEQPPPGMAAEQAADEAGRSGLGVAVEATVPAEPALLLLTDAAQARFSRDEVAAMARLGVRLEETAVPVALDRVEQRLTALGRHLLPQEVPTSARVFRVGAHLFAETTDVMSSSEEAPAEGAPAREPDFSKAVTRPVGFGDLLVVRQEVTGYRAGEISHIENVMEHEVLRRWTRRTEESEITETEEILSSRTEERDHQSTTRDELAGEIQREAGQQSTAASERMTSSDYGRLVENNKTNYAQTVVAKSVESRTQQVRTERVRREKRSFTERVGHTIENQGASKLRGVYQWIDKVYSMRLLNHGKRLMYDVVVPEPAAVLTQALKDAAQPEQFQLVKPLPPDLAPEQITASTYSWYANRYGVTGSVTPPPAVFSRTVSRTQVIEGTKKVSAYGSDFDLPHVTAFTLTVPEGYKAVSGYAHTVNDDHVADAPPGRTLEVFVGENAYKRINESANPLLNASFQMAGETGEVPVSARTFSKVIGMAYAVALVCQRTDEAYSQWQLKTHATIMSGYQRQLAEYEDKLTRYVAAARAQLAAAGGLAHDPSVTLQELKRAFVFLLLGEHPTTWLPTPTPAPAPPNPALPDPSVVRDWGAVVAFFERAFEWENLMYTCYPYYWGRPQRWQELLLAQDADPRFEAFLKAGAARVVVPVRPGFEAALAHYQETGDVWMGEEIPDMYGDHYLSIISEIKAANRAPGQEVCVERWEVTVPTTLVLLKDNDTLPSWAATPCGPAT</sequence>
<feature type="region of interest" description="Disordered" evidence="1">
    <location>
        <begin position="247"/>
        <end position="270"/>
    </location>
</feature>
<feature type="region of interest" description="Disordered" evidence="1">
    <location>
        <begin position="431"/>
        <end position="481"/>
    </location>
</feature>
<protein>
    <submittedName>
        <fullName evidence="2">Uncharacterized protein</fullName>
    </submittedName>
</protein>
<proteinExistence type="predicted"/>
<feature type="region of interest" description="Disordered" evidence="1">
    <location>
        <begin position="195"/>
        <end position="229"/>
    </location>
</feature>
<organism evidence="2 3">
    <name type="scientific">Streptomyces caniscabiei</name>
    <dbReference type="NCBI Taxonomy" id="2746961"/>
    <lineage>
        <taxon>Bacteria</taxon>
        <taxon>Bacillati</taxon>
        <taxon>Actinomycetota</taxon>
        <taxon>Actinomycetes</taxon>
        <taxon>Kitasatosporales</taxon>
        <taxon>Streptomycetaceae</taxon>
        <taxon>Streptomyces</taxon>
    </lineage>
</organism>